<evidence type="ECO:0000256" key="3">
    <source>
        <dbReference type="PROSITE-ProRule" id="PRU10141"/>
    </source>
</evidence>
<dbReference type="InterPro" id="IPR020635">
    <property type="entry name" value="Tyr_kinase_cat_dom"/>
</dbReference>
<keyword evidence="8" id="KW-0808">Transferase</keyword>
<comment type="subcellular location">
    <subcellularLocation>
        <location evidence="1">Membrane</location>
        <topology evidence="1">Single-pass membrane protein</topology>
    </subcellularLocation>
</comment>
<dbReference type="InterPro" id="IPR050122">
    <property type="entry name" value="RTK"/>
</dbReference>
<dbReference type="SMART" id="SM00219">
    <property type="entry name" value="TyrKc"/>
    <property type="match status" value="1"/>
</dbReference>
<evidence type="ECO:0000256" key="4">
    <source>
        <dbReference type="SAM" id="MobiDB-lite"/>
    </source>
</evidence>
<keyword evidence="9" id="KW-1185">Reference proteome</keyword>
<keyword evidence="5" id="KW-0472">Membrane</keyword>
<evidence type="ECO:0000313" key="8">
    <source>
        <dbReference type="EMBL" id="ELR11787.1"/>
    </source>
</evidence>
<keyword evidence="6" id="KW-0732">Signal</keyword>
<dbReference type="PRINTS" id="PR00109">
    <property type="entry name" value="TYRKINASE"/>
</dbReference>
<dbReference type="Proteomes" id="UP000011083">
    <property type="component" value="Unassembled WGS sequence"/>
</dbReference>
<feature type="chain" id="PRO_5003990290" evidence="6">
    <location>
        <begin position="29"/>
        <end position="798"/>
    </location>
</feature>
<dbReference type="PROSITE" id="PS00107">
    <property type="entry name" value="PROTEIN_KINASE_ATP"/>
    <property type="match status" value="1"/>
</dbReference>
<name>L8GFK9_ACACF</name>
<dbReference type="Gene3D" id="1.10.510.10">
    <property type="entry name" value="Transferase(Phosphotransferase) domain 1"/>
    <property type="match status" value="1"/>
</dbReference>
<comment type="catalytic activity">
    <reaction evidence="2">
        <text>L-tyrosyl-[protein] + ATP = O-phospho-L-tyrosyl-[protein] + ADP + H(+)</text>
        <dbReference type="Rhea" id="RHEA:10596"/>
        <dbReference type="Rhea" id="RHEA-COMP:10136"/>
        <dbReference type="Rhea" id="RHEA-COMP:20101"/>
        <dbReference type="ChEBI" id="CHEBI:15378"/>
        <dbReference type="ChEBI" id="CHEBI:30616"/>
        <dbReference type="ChEBI" id="CHEBI:46858"/>
        <dbReference type="ChEBI" id="CHEBI:61978"/>
        <dbReference type="ChEBI" id="CHEBI:456216"/>
        <dbReference type="EC" id="2.7.10.1"/>
    </reaction>
</comment>
<dbReference type="SUPFAM" id="SSF63825">
    <property type="entry name" value="YWTD domain"/>
    <property type="match status" value="1"/>
</dbReference>
<dbReference type="GO" id="GO:0005524">
    <property type="term" value="F:ATP binding"/>
    <property type="evidence" value="ECO:0007669"/>
    <property type="project" value="UniProtKB-UniRule"/>
</dbReference>
<evidence type="ECO:0000256" key="5">
    <source>
        <dbReference type="SAM" id="Phobius"/>
    </source>
</evidence>
<dbReference type="InterPro" id="IPR000719">
    <property type="entry name" value="Prot_kinase_dom"/>
</dbReference>
<dbReference type="InterPro" id="IPR017441">
    <property type="entry name" value="Protein_kinase_ATP_BS"/>
</dbReference>
<dbReference type="GO" id="GO:0043235">
    <property type="term" value="C:receptor complex"/>
    <property type="evidence" value="ECO:0007669"/>
    <property type="project" value="TreeGrafter"/>
</dbReference>
<keyword evidence="8" id="KW-0418">Kinase</keyword>
<keyword evidence="3" id="KW-0067">ATP-binding</keyword>
<dbReference type="GO" id="GO:0007169">
    <property type="term" value="P:cell surface receptor protein tyrosine kinase signaling pathway"/>
    <property type="evidence" value="ECO:0007669"/>
    <property type="project" value="TreeGrafter"/>
</dbReference>
<dbReference type="InterPro" id="IPR001245">
    <property type="entry name" value="Ser-Thr/Tyr_kinase_cat_dom"/>
</dbReference>
<dbReference type="GO" id="GO:0005886">
    <property type="term" value="C:plasma membrane"/>
    <property type="evidence" value="ECO:0007669"/>
    <property type="project" value="TreeGrafter"/>
</dbReference>
<dbReference type="STRING" id="1257118.L8GFK9"/>
<sequence length="798" mass="87144">MKMVVGHGTAPMVVLSLLLLCFARQAVQQECLYVTSGSTEMAVLRPPATEPLISFPAGTETTGMTTSPLAPLHSLSPLFVLFARGKGVAMDGDVLYVASGSESTINMYDLANNLTLLGPFVVFSELFYLEQILIHDGMMYVATDDYPYVLKVPTPGLTNSSDFNATQWQPTGGGVALYWRPAVDLQGSAIKGAAWGLQYTNASGVGPGVLVSTQANELYLLSVDNAGYDNVSLVYSDTSAFGPLRWGGMDVDSGGSLYLSQGRGGRVLQFNSSALALQGDFGTALDTLIYDVKLSADGLLYLAILSSVGTMTQDGTFTTLYTSDVGVIYFEFHACPMLALPSPSPAAVAPSSGVDSLVVVLATVLPSIFVGLLLLLCLVAALFFAVAWKDKRRKWHDEHDDRELESMEVGKVKYSYREIDPQDLQLGTLLGEGGFGKVYRGMWRGAPVAVKIFEQVELDQVDNSTLHTLRREAEMLEKLSNHPCVVSFVGAVTKGDVAIQGMEKCPFALVLEFYPHGSLYDVLVAKRLELPFHILVRMARDIALGILHLHKEKVIHRDIATRNVLVGDNYSVHISDFGLARAKKDEVDRTTSNYGAIKWMAPEALLRGEYSEASDCFSYGVLLWEMVTRKSPWNNVDPTQIAIAVGVKNTRLRIPPVCDPVFRRIMKSCWKQNPQKRMKMEEICSMLEQYYADLAKYAGEDWMDDEYEDGEIEHSSTSSSVVSHAQTSTSSPTGKKRRPSNQHSKLMRQVGNTSNNSSEASKSVTGEKEGTAAASKDTGKAKAEYLVTEVFALEGAEE</sequence>
<dbReference type="InterPro" id="IPR011009">
    <property type="entry name" value="Kinase-like_dom_sf"/>
</dbReference>
<dbReference type="RefSeq" id="XP_004333800.1">
    <property type="nucleotide sequence ID" value="XM_004333752.1"/>
</dbReference>
<dbReference type="PROSITE" id="PS00109">
    <property type="entry name" value="PROTEIN_KINASE_TYR"/>
    <property type="match status" value="1"/>
</dbReference>
<protein>
    <submittedName>
        <fullName evidence="8">Protein kinase domain containing protein</fullName>
    </submittedName>
</protein>
<organism evidence="8 9">
    <name type="scientific">Acanthamoeba castellanii (strain ATCC 30010 / Neff)</name>
    <dbReference type="NCBI Taxonomy" id="1257118"/>
    <lineage>
        <taxon>Eukaryota</taxon>
        <taxon>Amoebozoa</taxon>
        <taxon>Discosea</taxon>
        <taxon>Longamoebia</taxon>
        <taxon>Centramoebida</taxon>
        <taxon>Acanthamoebidae</taxon>
        <taxon>Acanthamoeba</taxon>
    </lineage>
</organism>
<feature type="compositionally biased region" description="Polar residues" evidence="4">
    <location>
        <begin position="750"/>
        <end position="764"/>
    </location>
</feature>
<feature type="signal peptide" evidence="6">
    <location>
        <begin position="1"/>
        <end position="28"/>
    </location>
</feature>
<evidence type="ECO:0000259" key="7">
    <source>
        <dbReference type="PROSITE" id="PS50011"/>
    </source>
</evidence>
<evidence type="ECO:0000256" key="1">
    <source>
        <dbReference type="ARBA" id="ARBA00004167"/>
    </source>
</evidence>
<feature type="transmembrane region" description="Helical" evidence="5">
    <location>
        <begin position="357"/>
        <end position="386"/>
    </location>
</feature>
<dbReference type="GeneID" id="14912280"/>
<dbReference type="SUPFAM" id="SSF56112">
    <property type="entry name" value="Protein kinase-like (PK-like)"/>
    <property type="match status" value="1"/>
</dbReference>
<reference evidence="8 9" key="1">
    <citation type="journal article" date="2013" name="Genome Biol.">
        <title>Genome of Acanthamoeba castellanii highlights extensive lateral gene transfer and early evolution of tyrosine kinase signaling.</title>
        <authorList>
            <person name="Clarke M."/>
            <person name="Lohan A.J."/>
            <person name="Liu B."/>
            <person name="Lagkouvardos I."/>
            <person name="Roy S."/>
            <person name="Zafar N."/>
            <person name="Bertelli C."/>
            <person name="Schilde C."/>
            <person name="Kianianmomeni A."/>
            <person name="Burglin T.R."/>
            <person name="Frech C."/>
            <person name="Turcotte B."/>
            <person name="Kopec K.O."/>
            <person name="Synnott J.M."/>
            <person name="Choo C."/>
            <person name="Paponov I."/>
            <person name="Finkler A."/>
            <person name="Soon Heng Tan C."/>
            <person name="Hutchins A.P."/>
            <person name="Weinmeier T."/>
            <person name="Rattei T."/>
            <person name="Chu J.S."/>
            <person name="Gimenez G."/>
            <person name="Irimia M."/>
            <person name="Rigden D.J."/>
            <person name="Fitzpatrick D.A."/>
            <person name="Lorenzo-Morales J."/>
            <person name="Bateman A."/>
            <person name="Chiu C.H."/>
            <person name="Tang P."/>
            <person name="Hegemann P."/>
            <person name="Fromm H."/>
            <person name="Raoult D."/>
            <person name="Greub G."/>
            <person name="Miranda-Saavedra D."/>
            <person name="Chen N."/>
            <person name="Nash P."/>
            <person name="Ginger M.L."/>
            <person name="Horn M."/>
            <person name="Schaap P."/>
            <person name="Caler L."/>
            <person name="Loftus B."/>
        </authorList>
    </citation>
    <scope>NUCLEOTIDE SEQUENCE [LARGE SCALE GENOMIC DNA]</scope>
    <source>
        <strain evidence="8 9">Neff</strain>
    </source>
</reference>
<dbReference type="Gene3D" id="3.30.200.20">
    <property type="entry name" value="Phosphorylase Kinase, domain 1"/>
    <property type="match status" value="1"/>
</dbReference>
<evidence type="ECO:0000313" key="9">
    <source>
        <dbReference type="Proteomes" id="UP000011083"/>
    </source>
</evidence>
<evidence type="ECO:0000256" key="6">
    <source>
        <dbReference type="SAM" id="SignalP"/>
    </source>
</evidence>
<dbReference type="GO" id="GO:0004714">
    <property type="term" value="F:transmembrane receptor protein tyrosine kinase activity"/>
    <property type="evidence" value="ECO:0007669"/>
    <property type="project" value="UniProtKB-EC"/>
</dbReference>
<accession>L8GFK9</accession>
<dbReference type="AlphaFoldDB" id="L8GFK9"/>
<feature type="compositionally biased region" description="Low complexity" evidence="4">
    <location>
        <begin position="715"/>
        <end position="731"/>
    </location>
</feature>
<dbReference type="InterPro" id="IPR008266">
    <property type="entry name" value="Tyr_kinase_AS"/>
</dbReference>
<dbReference type="PANTHER" id="PTHR24416">
    <property type="entry name" value="TYROSINE-PROTEIN KINASE RECEPTOR"/>
    <property type="match status" value="1"/>
</dbReference>
<dbReference type="KEGG" id="acan:ACA1_362740"/>
<feature type="region of interest" description="Disordered" evidence="4">
    <location>
        <begin position="709"/>
        <end position="780"/>
    </location>
</feature>
<keyword evidence="5" id="KW-0812">Transmembrane</keyword>
<dbReference type="EMBL" id="KB008147">
    <property type="protein sequence ID" value="ELR11787.1"/>
    <property type="molecule type" value="Genomic_DNA"/>
</dbReference>
<feature type="binding site" evidence="3">
    <location>
        <position position="451"/>
    </location>
    <ligand>
        <name>ATP</name>
        <dbReference type="ChEBI" id="CHEBI:30616"/>
    </ligand>
</feature>
<evidence type="ECO:0000256" key="2">
    <source>
        <dbReference type="ARBA" id="ARBA00051243"/>
    </source>
</evidence>
<dbReference type="PROSITE" id="PS50011">
    <property type="entry name" value="PROTEIN_KINASE_DOM"/>
    <property type="match status" value="1"/>
</dbReference>
<keyword evidence="5" id="KW-1133">Transmembrane helix</keyword>
<gene>
    <name evidence="8" type="ORF">ACA1_362740</name>
</gene>
<keyword evidence="3" id="KW-0547">Nucleotide-binding</keyword>
<dbReference type="Pfam" id="PF07714">
    <property type="entry name" value="PK_Tyr_Ser-Thr"/>
    <property type="match status" value="1"/>
</dbReference>
<dbReference type="OrthoDB" id="4062651at2759"/>
<dbReference type="CDD" id="cd13999">
    <property type="entry name" value="STKc_MAP3K-like"/>
    <property type="match status" value="1"/>
</dbReference>
<feature type="domain" description="Protein kinase" evidence="7">
    <location>
        <begin position="424"/>
        <end position="691"/>
    </location>
</feature>
<dbReference type="VEuPathDB" id="AmoebaDB:ACA1_362740"/>
<proteinExistence type="predicted"/>
<dbReference type="PANTHER" id="PTHR24416:SF617">
    <property type="entry name" value="RET ONCOGENE, ISOFORM A"/>
    <property type="match status" value="1"/>
</dbReference>